<comment type="caution">
    <text evidence="8">The sequence shown here is derived from an EMBL/GenBank/DDBJ whole genome shotgun (WGS) entry which is preliminary data.</text>
</comment>
<dbReference type="PANTHER" id="PTHR47974:SF9">
    <property type="entry name" value="RECEPTOR-LIKE SERINE_THREONINE-PROTEIN KINASE"/>
    <property type="match status" value="1"/>
</dbReference>
<dbReference type="SUPFAM" id="SSF56672">
    <property type="entry name" value="DNA/RNA polymerases"/>
    <property type="match status" value="1"/>
</dbReference>
<keyword evidence="5" id="KW-0472">Membrane</keyword>
<feature type="domain" description="Reverse transcriptase" evidence="7">
    <location>
        <begin position="1"/>
        <end position="83"/>
    </location>
</feature>
<dbReference type="InterPro" id="IPR011009">
    <property type="entry name" value="Kinase-like_dom_sf"/>
</dbReference>
<dbReference type="Gene3D" id="1.10.510.10">
    <property type="entry name" value="Transferase(Phosphotransferase) domain 1"/>
    <property type="match status" value="1"/>
</dbReference>
<dbReference type="InterPro" id="IPR000719">
    <property type="entry name" value="Prot_kinase_dom"/>
</dbReference>
<dbReference type="PANTHER" id="PTHR47974">
    <property type="entry name" value="OS07G0415500 PROTEIN"/>
    <property type="match status" value="1"/>
</dbReference>
<dbReference type="GO" id="GO:0016020">
    <property type="term" value="C:membrane"/>
    <property type="evidence" value="ECO:0007669"/>
    <property type="project" value="UniProtKB-SubCell"/>
</dbReference>
<dbReference type="GO" id="GO:0005524">
    <property type="term" value="F:ATP binding"/>
    <property type="evidence" value="ECO:0007669"/>
    <property type="project" value="InterPro"/>
</dbReference>
<dbReference type="SMART" id="SM00220">
    <property type="entry name" value="S_TKc"/>
    <property type="match status" value="1"/>
</dbReference>
<comment type="subcellular location">
    <subcellularLocation>
        <location evidence="1">Membrane</location>
        <topology evidence="1">Single-pass membrane protein</topology>
    </subcellularLocation>
</comment>
<dbReference type="PROSITE" id="PS50878">
    <property type="entry name" value="RT_POL"/>
    <property type="match status" value="1"/>
</dbReference>
<keyword evidence="4" id="KW-1133">Transmembrane helix</keyword>
<dbReference type="Pfam" id="PF00069">
    <property type="entry name" value="Pkinase"/>
    <property type="match status" value="1"/>
</dbReference>
<evidence type="ECO:0000256" key="1">
    <source>
        <dbReference type="ARBA" id="ARBA00004167"/>
    </source>
</evidence>
<accession>A0A9D4ZKT0</accession>
<keyword evidence="2" id="KW-0812">Transmembrane</keyword>
<dbReference type="OrthoDB" id="5857966at2759"/>
<keyword evidence="3" id="KW-0732">Signal</keyword>
<evidence type="ECO:0000313" key="9">
    <source>
        <dbReference type="Proteomes" id="UP000886520"/>
    </source>
</evidence>
<dbReference type="PROSITE" id="PS50011">
    <property type="entry name" value="PROTEIN_KINASE_DOM"/>
    <property type="match status" value="1"/>
</dbReference>
<proteinExistence type="predicted"/>
<keyword evidence="9" id="KW-1185">Reference proteome</keyword>
<protein>
    <submittedName>
        <fullName evidence="8">Uncharacterized protein</fullName>
    </submittedName>
</protein>
<evidence type="ECO:0000256" key="5">
    <source>
        <dbReference type="ARBA" id="ARBA00023136"/>
    </source>
</evidence>
<dbReference type="Pfam" id="PF00078">
    <property type="entry name" value="RVT_1"/>
    <property type="match status" value="1"/>
</dbReference>
<gene>
    <name evidence="8" type="ORF">GOP47_0008876</name>
</gene>
<evidence type="ECO:0000313" key="8">
    <source>
        <dbReference type="EMBL" id="KAI5076811.1"/>
    </source>
</evidence>
<evidence type="ECO:0000259" key="6">
    <source>
        <dbReference type="PROSITE" id="PS50011"/>
    </source>
</evidence>
<dbReference type="AlphaFoldDB" id="A0A9D4ZKT0"/>
<organism evidence="8 9">
    <name type="scientific">Adiantum capillus-veneris</name>
    <name type="common">Maidenhair fern</name>
    <dbReference type="NCBI Taxonomy" id="13818"/>
    <lineage>
        <taxon>Eukaryota</taxon>
        <taxon>Viridiplantae</taxon>
        <taxon>Streptophyta</taxon>
        <taxon>Embryophyta</taxon>
        <taxon>Tracheophyta</taxon>
        <taxon>Polypodiopsida</taxon>
        <taxon>Polypodiidae</taxon>
        <taxon>Polypodiales</taxon>
        <taxon>Pteridineae</taxon>
        <taxon>Pteridaceae</taxon>
        <taxon>Vittarioideae</taxon>
        <taxon>Adiantum</taxon>
    </lineage>
</organism>
<evidence type="ECO:0000256" key="4">
    <source>
        <dbReference type="ARBA" id="ARBA00022989"/>
    </source>
</evidence>
<evidence type="ECO:0000259" key="7">
    <source>
        <dbReference type="PROSITE" id="PS50878"/>
    </source>
</evidence>
<evidence type="ECO:0000256" key="2">
    <source>
        <dbReference type="ARBA" id="ARBA00022692"/>
    </source>
</evidence>
<dbReference type="InterPro" id="IPR043502">
    <property type="entry name" value="DNA/RNA_pol_sf"/>
</dbReference>
<dbReference type="InterPro" id="IPR043128">
    <property type="entry name" value="Rev_trsase/Diguanyl_cyclase"/>
</dbReference>
<dbReference type="SUPFAM" id="SSF56112">
    <property type="entry name" value="Protein kinase-like (PK-like)"/>
    <property type="match status" value="1"/>
</dbReference>
<evidence type="ECO:0000256" key="3">
    <source>
        <dbReference type="ARBA" id="ARBA00022729"/>
    </source>
</evidence>
<dbReference type="Gene3D" id="3.30.70.270">
    <property type="match status" value="1"/>
</dbReference>
<sequence length="268" mass="30678">MPFGLTNAPATFNRLMQDILKEYLDHFVLVFFDDILIYSKNTADHEAHVPKVLEIVRKHQLFAKKSKCTFSVDHGACILLLDIKPQNVLLDGKFCAKVSDFGLSRLLSRDEATASPMHVRGTRGYIAPELFAGHVATPKADVYSFGMVLWELVSVQRVVEPQISNSFHPEEAFPKVESGAWDEVIDPALYREVEHDERRLLQVKNTMRLAYWCIQYDQDKRPAMPSLSQQLQPPDKVIRRARTRYLFALLIWRLCGTSATLAVNSRKF</sequence>
<dbReference type="InterPro" id="IPR000477">
    <property type="entry name" value="RT_dom"/>
</dbReference>
<feature type="domain" description="Protein kinase" evidence="6">
    <location>
        <begin position="1"/>
        <end position="238"/>
    </location>
</feature>
<dbReference type="GO" id="GO:0004672">
    <property type="term" value="F:protein kinase activity"/>
    <property type="evidence" value="ECO:0007669"/>
    <property type="project" value="InterPro"/>
</dbReference>
<dbReference type="EMBL" id="JABFUD020000008">
    <property type="protein sequence ID" value="KAI5076811.1"/>
    <property type="molecule type" value="Genomic_DNA"/>
</dbReference>
<dbReference type="CDD" id="cd01647">
    <property type="entry name" value="RT_LTR"/>
    <property type="match status" value="1"/>
</dbReference>
<dbReference type="Proteomes" id="UP000886520">
    <property type="component" value="Chromosome 8"/>
</dbReference>
<reference evidence="8" key="1">
    <citation type="submission" date="2021-01" db="EMBL/GenBank/DDBJ databases">
        <title>Adiantum capillus-veneris genome.</title>
        <authorList>
            <person name="Fang Y."/>
            <person name="Liao Q."/>
        </authorList>
    </citation>
    <scope>NUCLEOTIDE SEQUENCE</scope>
    <source>
        <strain evidence="8">H3</strain>
        <tissue evidence="8">Leaf</tissue>
    </source>
</reference>
<name>A0A9D4ZKT0_ADICA</name>